<sequence>MIKPLFKSASSLSEAWADVFLSTMEKGGGTRHPVVVTIDGLEDNHEIEIPSIRARLDAELNEFSENKCHTVANTIFPMSLWNPKLEDSADVLFERYKRAWPGIKKCAANKYGVYFRRLTAYQPDGTSEPVNQLEAIVQSYKRGNHRKSALQVSIFDPTRDHTDQRQKGFPCLQQVSFTPLEHGLLSVTGFYATQYQFEKAYGNYLGLYWLGKFVAAQLDMTLSQVVCSAAVLSRGNPTASQLQPLATDIKNLLAGLRA</sequence>
<gene>
    <name evidence="1" type="ORF">JAO13_04680</name>
</gene>
<dbReference type="EMBL" id="JAEDXG010000003">
    <property type="protein sequence ID" value="MBH9695740.1"/>
    <property type="molecule type" value="Genomic_DNA"/>
</dbReference>
<proteinExistence type="predicted"/>
<dbReference type="RefSeq" id="WP_176129981.1">
    <property type="nucleotide sequence ID" value="NZ_CADDZZ010000004.1"/>
</dbReference>
<name>A0A8I1DKM5_BURCE</name>
<comment type="caution">
    <text evidence="1">The sequence shown here is derived from an EMBL/GenBank/DDBJ whole genome shotgun (WGS) entry which is preliminary data.</text>
</comment>
<protein>
    <submittedName>
        <fullName evidence="1">Thymidylate synthase</fullName>
    </submittedName>
</protein>
<dbReference type="Proteomes" id="UP000645612">
    <property type="component" value="Unassembled WGS sequence"/>
</dbReference>
<reference evidence="1" key="1">
    <citation type="submission" date="2020-12" db="EMBL/GenBank/DDBJ databases">
        <title>Burkholderia cepacia complex in Mexico.</title>
        <authorList>
            <person name="Estrada P."/>
        </authorList>
    </citation>
    <scope>NUCLEOTIDE SEQUENCE</scope>
    <source>
        <strain evidence="1">871</strain>
    </source>
</reference>
<dbReference type="AlphaFoldDB" id="A0A8I1DKM5"/>
<accession>A0A8I1DKM5</accession>
<evidence type="ECO:0000313" key="1">
    <source>
        <dbReference type="EMBL" id="MBH9695740.1"/>
    </source>
</evidence>
<evidence type="ECO:0000313" key="2">
    <source>
        <dbReference type="Proteomes" id="UP000645612"/>
    </source>
</evidence>
<organism evidence="1 2">
    <name type="scientific">Burkholderia cepacia</name>
    <name type="common">Pseudomonas cepacia</name>
    <dbReference type="NCBI Taxonomy" id="292"/>
    <lineage>
        <taxon>Bacteria</taxon>
        <taxon>Pseudomonadati</taxon>
        <taxon>Pseudomonadota</taxon>
        <taxon>Betaproteobacteria</taxon>
        <taxon>Burkholderiales</taxon>
        <taxon>Burkholderiaceae</taxon>
        <taxon>Burkholderia</taxon>
        <taxon>Burkholderia cepacia complex</taxon>
    </lineage>
</organism>